<dbReference type="InterPro" id="IPR044730">
    <property type="entry name" value="RNase_H-like_dom_plant"/>
</dbReference>
<dbReference type="SUPFAM" id="SSF53098">
    <property type="entry name" value="Ribonuclease H-like"/>
    <property type="match status" value="1"/>
</dbReference>
<evidence type="ECO:0000313" key="2">
    <source>
        <dbReference type="EMBL" id="KAK3225424.1"/>
    </source>
</evidence>
<dbReference type="Proteomes" id="UP001281410">
    <property type="component" value="Unassembled WGS sequence"/>
</dbReference>
<dbReference type="InterPro" id="IPR002156">
    <property type="entry name" value="RNaseH_domain"/>
</dbReference>
<feature type="domain" description="RNase H type-1" evidence="1">
    <location>
        <begin position="39"/>
        <end position="148"/>
    </location>
</feature>
<protein>
    <recommendedName>
        <fullName evidence="1">RNase H type-1 domain-containing protein</fullName>
    </recommendedName>
</protein>
<dbReference type="InterPro" id="IPR036397">
    <property type="entry name" value="RNaseH_sf"/>
</dbReference>
<dbReference type="Pfam" id="PF13456">
    <property type="entry name" value="RVT_3"/>
    <property type="match status" value="1"/>
</dbReference>
<dbReference type="InterPro" id="IPR052929">
    <property type="entry name" value="RNase_H-like_EbsB-rel"/>
</dbReference>
<dbReference type="Gene3D" id="3.30.420.10">
    <property type="entry name" value="Ribonuclease H-like superfamily/Ribonuclease H"/>
    <property type="match status" value="1"/>
</dbReference>
<dbReference type="PANTHER" id="PTHR47074">
    <property type="entry name" value="BNAC02G40300D PROTEIN"/>
    <property type="match status" value="1"/>
</dbReference>
<dbReference type="AlphaFoldDB" id="A0AAE0AXL6"/>
<accession>A0AAE0AXL6</accession>
<dbReference type="InterPro" id="IPR012337">
    <property type="entry name" value="RNaseH-like_sf"/>
</dbReference>
<dbReference type="GO" id="GO:0004523">
    <property type="term" value="F:RNA-DNA hybrid ribonuclease activity"/>
    <property type="evidence" value="ECO:0007669"/>
    <property type="project" value="InterPro"/>
</dbReference>
<keyword evidence="3" id="KW-1185">Reference proteome</keyword>
<dbReference type="EMBL" id="JANJYJ010000002">
    <property type="protein sequence ID" value="KAK3225424.1"/>
    <property type="molecule type" value="Genomic_DNA"/>
</dbReference>
<name>A0AAE0AXL6_9ROSI</name>
<evidence type="ECO:0000259" key="1">
    <source>
        <dbReference type="Pfam" id="PF13456"/>
    </source>
</evidence>
<dbReference type="CDD" id="cd06222">
    <property type="entry name" value="RNase_H_like"/>
    <property type="match status" value="1"/>
</dbReference>
<sequence length="158" mass="17534">MFDFRDANADIVRKVSEQKQWQFTGAWSWLAKLACCVVGVGLVVRDSMGCVLATSSQRVVATYNAQLAEAVAIHRGLVLACETGLYPIEVESDAKVVVGWINDSKHYSSEVGLVIDAIHKILRYNISCSIKFVSKKANVVTHTLAKLALSWEEDYVWL</sequence>
<dbReference type="PANTHER" id="PTHR47074:SF11">
    <property type="entry name" value="REVERSE TRANSCRIPTASE-LIKE PROTEIN"/>
    <property type="match status" value="1"/>
</dbReference>
<evidence type="ECO:0000313" key="3">
    <source>
        <dbReference type="Proteomes" id="UP001281410"/>
    </source>
</evidence>
<reference evidence="2" key="1">
    <citation type="journal article" date="2023" name="Plant J.">
        <title>Genome sequences and population genomics provide insights into the demographic history, inbreeding, and mutation load of two 'living fossil' tree species of Dipteronia.</title>
        <authorList>
            <person name="Feng Y."/>
            <person name="Comes H.P."/>
            <person name="Chen J."/>
            <person name="Zhu S."/>
            <person name="Lu R."/>
            <person name="Zhang X."/>
            <person name="Li P."/>
            <person name="Qiu J."/>
            <person name="Olsen K.M."/>
            <person name="Qiu Y."/>
        </authorList>
    </citation>
    <scope>NUCLEOTIDE SEQUENCE</scope>
    <source>
        <strain evidence="2">NBL</strain>
    </source>
</reference>
<proteinExistence type="predicted"/>
<comment type="caution">
    <text evidence="2">The sequence shown here is derived from an EMBL/GenBank/DDBJ whole genome shotgun (WGS) entry which is preliminary data.</text>
</comment>
<gene>
    <name evidence="2" type="ORF">Dsin_005286</name>
</gene>
<organism evidence="2 3">
    <name type="scientific">Dipteronia sinensis</name>
    <dbReference type="NCBI Taxonomy" id="43782"/>
    <lineage>
        <taxon>Eukaryota</taxon>
        <taxon>Viridiplantae</taxon>
        <taxon>Streptophyta</taxon>
        <taxon>Embryophyta</taxon>
        <taxon>Tracheophyta</taxon>
        <taxon>Spermatophyta</taxon>
        <taxon>Magnoliopsida</taxon>
        <taxon>eudicotyledons</taxon>
        <taxon>Gunneridae</taxon>
        <taxon>Pentapetalae</taxon>
        <taxon>rosids</taxon>
        <taxon>malvids</taxon>
        <taxon>Sapindales</taxon>
        <taxon>Sapindaceae</taxon>
        <taxon>Hippocastanoideae</taxon>
        <taxon>Acereae</taxon>
        <taxon>Dipteronia</taxon>
    </lineage>
</organism>
<dbReference type="GO" id="GO:0003676">
    <property type="term" value="F:nucleic acid binding"/>
    <property type="evidence" value="ECO:0007669"/>
    <property type="project" value="InterPro"/>
</dbReference>